<dbReference type="InParanoid" id="A0A1X7VJY2"/>
<dbReference type="KEGG" id="aqu:100638035"/>
<dbReference type="AlphaFoldDB" id="A0A1X7VJY2"/>
<evidence type="ECO:0000259" key="5">
    <source>
        <dbReference type="PROSITE" id="PS50835"/>
    </source>
</evidence>
<dbReference type="PANTHER" id="PTHR45656:SF3">
    <property type="entry name" value="CUB AND SUSHI DOMAIN-CONTAINING PROTEIN 1"/>
    <property type="match status" value="1"/>
</dbReference>
<keyword evidence="3" id="KW-0768">Sushi</keyword>
<feature type="domain" description="Sushi" evidence="6">
    <location>
        <begin position="199"/>
        <end position="256"/>
    </location>
</feature>
<evidence type="ECO:0008006" key="9">
    <source>
        <dbReference type="Google" id="ProtNLM"/>
    </source>
</evidence>
<dbReference type="InterPro" id="IPR036179">
    <property type="entry name" value="Ig-like_dom_sf"/>
</dbReference>
<dbReference type="InterPro" id="IPR000436">
    <property type="entry name" value="Sushi_SCR_CCP_dom"/>
</dbReference>
<dbReference type="SMART" id="SM00032">
    <property type="entry name" value="CCP"/>
    <property type="match status" value="3"/>
</dbReference>
<keyword evidence="4" id="KW-0472">Membrane</keyword>
<name>A0A1X7VJY2_AMPQE</name>
<dbReference type="PROSITE" id="PS50835">
    <property type="entry name" value="IG_LIKE"/>
    <property type="match status" value="1"/>
</dbReference>
<dbReference type="eggNOG" id="KOG4297">
    <property type="taxonomic scope" value="Eukaryota"/>
</dbReference>
<dbReference type="SUPFAM" id="SSF48726">
    <property type="entry name" value="Immunoglobulin"/>
    <property type="match status" value="2"/>
</dbReference>
<feature type="transmembrane region" description="Helical" evidence="4">
    <location>
        <begin position="55"/>
        <end position="77"/>
    </location>
</feature>
<keyword evidence="4" id="KW-0812">Transmembrane</keyword>
<accession>A0A1X7VJY2</accession>
<sequence>MINDLQSSRGVAAGTVVMGWAVVSTSTIYKAFNRSIAYNYHLVDFYQKSKRRESYTMNGLTPILLLAAITVVAASNFSSPVGCLLERTRNTTGCKEEDKVRMYHFSHKKNRCRGYMTCTIEHDVTGNVFLSRDECNSHCPATNCTLPVAPANGYQNWVNVSNSNEIKLQIFCNDGFIMNGSSERLCMHNGSWTGSQPQCKCQLPPVPINGAYQELTTNSFLLLKYSCNEGYNLIGPSERSCGRDGVWSGEEPKCINPENIRCPEPEDIPNGRKLVLGYSVGNYVAYSCATSYVHVLGSLWRSCLSSGEWSGEPPQCGRPFITYDDKIVENGKVETRKGEKNVQIKCKMDPYFPTGAVVEWDRPENAKSSNSSWVENKTAFALQFNVVAVSDAGDYTCSIKINSFLNRNIRRRIAVRVLSREKSCSPHASTHPMYLKTILPGRIDLIGFFSGCPKPTVQWYKDDVLLTNTSRISITDKALTNKNYTFSVLEIRNPITSDFGLYRVVANNTEGVLAYDVAVNVPPYYNPQSKRKRSIDAPDNDVASLCTTNNTVVFVGSIRRSTEDMSIVMVKRLLPSSLKVEKRLKTNEMIKVHHPYGKERLRGKDDHVFIVKKYSSDAGVDFMLNRVYPTDIEADLAHLCTN</sequence>
<dbReference type="InterPro" id="IPR013783">
    <property type="entry name" value="Ig-like_fold"/>
</dbReference>
<evidence type="ECO:0000256" key="2">
    <source>
        <dbReference type="ARBA" id="ARBA00023157"/>
    </source>
</evidence>
<organism evidence="7">
    <name type="scientific">Amphimedon queenslandica</name>
    <name type="common">Sponge</name>
    <dbReference type="NCBI Taxonomy" id="400682"/>
    <lineage>
        <taxon>Eukaryota</taxon>
        <taxon>Metazoa</taxon>
        <taxon>Porifera</taxon>
        <taxon>Demospongiae</taxon>
        <taxon>Heteroscleromorpha</taxon>
        <taxon>Haplosclerida</taxon>
        <taxon>Niphatidae</taxon>
        <taxon>Amphimedon</taxon>
    </lineage>
</organism>
<keyword evidence="1" id="KW-0677">Repeat</keyword>
<dbReference type="PANTHER" id="PTHR45656">
    <property type="entry name" value="PROTEIN CBR-CLEC-78"/>
    <property type="match status" value="1"/>
</dbReference>
<gene>
    <name evidence="7" type="primary">100638035</name>
</gene>
<dbReference type="InterPro" id="IPR035976">
    <property type="entry name" value="Sushi/SCR/CCP_sf"/>
</dbReference>
<dbReference type="Pfam" id="PF00084">
    <property type="entry name" value="Sushi"/>
    <property type="match status" value="3"/>
</dbReference>
<dbReference type="InterPro" id="IPR007110">
    <property type="entry name" value="Ig-like_dom"/>
</dbReference>
<proteinExistence type="predicted"/>
<feature type="transmembrane region" description="Helical" evidence="4">
    <location>
        <begin position="12"/>
        <end position="32"/>
    </location>
</feature>
<evidence type="ECO:0000259" key="6">
    <source>
        <dbReference type="PROSITE" id="PS50923"/>
    </source>
</evidence>
<feature type="domain" description="Ig-like" evidence="5">
    <location>
        <begin position="319"/>
        <end position="414"/>
    </location>
</feature>
<reference evidence="7" key="2">
    <citation type="submission" date="2017-05" db="UniProtKB">
        <authorList>
            <consortium name="EnsemblMetazoa"/>
        </authorList>
    </citation>
    <scope>IDENTIFICATION</scope>
</reference>
<dbReference type="PROSITE" id="PS50923">
    <property type="entry name" value="SUSHI"/>
    <property type="match status" value="2"/>
</dbReference>
<evidence type="ECO:0000256" key="4">
    <source>
        <dbReference type="SAM" id="Phobius"/>
    </source>
</evidence>
<reference evidence="8" key="1">
    <citation type="journal article" date="2010" name="Nature">
        <title>The Amphimedon queenslandica genome and the evolution of animal complexity.</title>
        <authorList>
            <person name="Srivastava M."/>
            <person name="Simakov O."/>
            <person name="Chapman J."/>
            <person name="Fahey B."/>
            <person name="Gauthier M.E."/>
            <person name="Mitros T."/>
            <person name="Richards G.S."/>
            <person name="Conaco C."/>
            <person name="Dacre M."/>
            <person name="Hellsten U."/>
            <person name="Larroux C."/>
            <person name="Putnam N.H."/>
            <person name="Stanke M."/>
            <person name="Adamska M."/>
            <person name="Darling A."/>
            <person name="Degnan S.M."/>
            <person name="Oakley T.H."/>
            <person name="Plachetzki D.C."/>
            <person name="Zhai Y."/>
            <person name="Adamski M."/>
            <person name="Calcino A."/>
            <person name="Cummins S.F."/>
            <person name="Goodstein D.M."/>
            <person name="Harris C."/>
            <person name="Jackson D.J."/>
            <person name="Leys S.P."/>
            <person name="Shu S."/>
            <person name="Woodcroft B.J."/>
            <person name="Vervoort M."/>
            <person name="Kosik K.S."/>
            <person name="Manning G."/>
            <person name="Degnan B.M."/>
            <person name="Rokhsar D.S."/>
        </authorList>
    </citation>
    <scope>NUCLEOTIDE SEQUENCE [LARGE SCALE GENOMIC DNA]</scope>
</reference>
<evidence type="ECO:0000313" key="7">
    <source>
        <dbReference type="EnsemblMetazoa" id="Aqu2.1.40666_001"/>
    </source>
</evidence>
<feature type="domain" description="Sushi" evidence="6">
    <location>
        <begin position="260"/>
        <end position="318"/>
    </location>
</feature>
<feature type="disulfide bond" evidence="3">
    <location>
        <begin position="227"/>
        <end position="254"/>
    </location>
</feature>
<dbReference type="Gene3D" id="2.60.40.10">
    <property type="entry name" value="Immunoglobulins"/>
    <property type="match status" value="2"/>
</dbReference>
<dbReference type="Pfam" id="PF07679">
    <property type="entry name" value="I-set"/>
    <property type="match status" value="1"/>
</dbReference>
<dbReference type="SUPFAM" id="SSF57535">
    <property type="entry name" value="Complement control module/SCR domain"/>
    <property type="match status" value="3"/>
</dbReference>
<keyword evidence="8" id="KW-1185">Reference proteome</keyword>
<dbReference type="Proteomes" id="UP000007879">
    <property type="component" value="Unassembled WGS sequence"/>
</dbReference>
<dbReference type="CDD" id="cd00033">
    <property type="entry name" value="CCP"/>
    <property type="match status" value="3"/>
</dbReference>
<evidence type="ECO:0000256" key="3">
    <source>
        <dbReference type="PROSITE-ProRule" id="PRU00302"/>
    </source>
</evidence>
<keyword evidence="4" id="KW-1133">Transmembrane helix</keyword>
<evidence type="ECO:0000313" key="8">
    <source>
        <dbReference type="Proteomes" id="UP000007879"/>
    </source>
</evidence>
<dbReference type="InterPro" id="IPR013098">
    <property type="entry name" value="Ig_I-set"/>
</dbReference>
<dbReference type="EnsemblMetazoa" id="XM_020008815.1">
    <property type="protein sequence ID" value="XP_019864374.1"/>
    <property type="gene ID" value="LOC100638035"/>
</dbReference>
<protein>
    <recommendedName>
        <fullName evidence="9">Sushi, von Willebrand factor type A, EGF and pentraxin domain-containing protein 1</fullName>
    </recommendedName>
</protein>
<dbReference type="InterPro" id="IPR051277">
    <property type="entry name" value="SEZ6_CSMD_C4BPB_Regulators"/>
</dbReference>
<dbReference type="EnsemblMetazoa" id="Aqu2.1.40666_001">
    <property type="protein sequence ID" value="Aqu2.1.40666_001"/>
    <property type="gene ID" value="Aqu2.1.40666"/>
</dbReference>
<comment type="caution">
    <text evidence="3">Lacks conserved residue(s) required for the propagation of feature annotation.</text>
</comment>
<keyword evidence="2 3" id="KW-1015">Disulfide bond</keyword>
<dbReference type="OrthoDB" id="17569at2759"/>
<evidence type="ECO:0000256" key="1">
    <source>
        <dbReference type="ARBA" id="ARBA00022737"/>
    </source>
</evidence>
<dbReference type="Gene3D" id="2.10.70.10">
    <property type="entry name" value="Complement Module, domain 1"/>
    <property type="match status" value="3"/>
</dbReference>